<dbReference type="PROSITE" id="PS51032">
    <property type="entry name" value="AP2_ERF"/>
    <property type="match status" value="1"/>
</dbReference>
<evidence type="ECO:0000256" key="2">
    <source>
        <dbReference type="ARBA" id="ARBA00023015"/>
    </source>
</evidence>
<dbReference type="AlphaFoldDB" id="A0A498I335"/>
<dbReference type="EMBL" id="RDQH01000340">
    <property type="protein sequence ID" value="RXH77309.1"/>
    <property type="molecule type" value="Genomic_DNA"/>
</dbReference>
<evidence type="ECO:0000256" key="1">
    <source>
        <dbReference type="ARBA" id="ARBA00004123"/>
    </source>
</evidence>
<keyword evidence="3" id="KW-0238">DNA-binding</keyword>
<dbReference type="PANTHER" id="PTHR31194:SF187">
    <property type="entry name" value="ETHYLENE-RESPONSIVE TRANSCRIPTION FACTOR ERF118-LIKE"/>
    <property type="match status" value="1"/>
</dbReference>
<evidence type="ECO:0000313" key="7">
    <source>
        <dbReference type="EMBL" id="RXH77309.1"/>
    </source>
</evidence>
<evidence type="ECO:0000256" key="5">
    <source>
        <dbReference type="ARBA" id="ARBA00023242"/>
    </source>
</evidence>
<dbReference type="CDD" id="cd00018">
    <property type="entry name" value="AP2"/>
    <property type="match status" value="1"/>
</dbReference>
<keyword evidence="5" id="KW-0539">Nucleus</keyword>
<reference evidence="7 8" key="1">
    <citation type="submission" date="2018-10" db="EMBL/GenBank/DDBJ databases">
        <title>A high-quality apple genome assembly.</title>
        <authorList>
            <person name="Hu J."/>
        </authorList>
    </citation>
    <scope>NUCLEOTIDE SEQUENCE [LARGE SCALE GENOMIC DNA]</scope>
    <source>
        <strain evidence="8">cv. HFTH1</strain>
        <tissue evidence="7">Young leaf</tissue>
    </source>
</reference>
<dbReference type="InterPro" id="IPR050913">
    <property type="entry name" value="AP2/ERF_ERF"/>
</dbReference>
<dbReference type="InterPro" id="IPR016177">
    <property type="entry name" value="DNA-bd_dom_sf"/>
</dbReference>
<keyword evidence="2" id="KW-0805">Transcription regulation</keyword>
<protein>
    <recommendedName>
        <fullName evidence="6">AP2/ERF domain-containing protein</fullName>
    </recommendedName>
</protein>
<accession>A0A498I335</accession>
<dbReference type="PRINTS" id="PR00367">
    <property type="entry name" value="ETHRSPELEMNT"/>
</dbReference>
<dbReference type="Gene3D" id="3.30.730.10">
    <property type="entry name" value="AP2/ERF domain"/>
    <property type="match status" value="1"/>
</dbReference>
<dbReference type="GO" id="GO:0003700">
    <property type="term" value="F:DNA-binding transcription factor activity"/>
    <property type="evidence" value="ECO:0007669"/>
    <property type="project" value="InterPro"/>
</dbReference>
<comment type="caution">
    <text evidence="7">The sequence shown here is derived from an EMBL/GenBank/DDBJ whole genome shotgun (WGS) entry which is preliminary data.</text>
</comment>
<keyword evidence="8" id="KW-1185">Reference proteome</keyword>
<dbReference type="GO" id="GO:0003677">
    <property type="term" value="F:DNA binding"/>
    <property type="evidence" value="ECO:0007669"/>
    <property type="project" value="UniProtKB-KW"/>
</dbReference>
<dbReference type="InterPro" id="IPR036955">
    <property type="entry name" value="AP2/ERF_dom_sf"/>
</dbReference>
<evidence type="ECO:0000313" key="8">
    <source>
        <dbReference type="Proteomes" id="UP000290289"/>
    </source>
</evidence>
<organism evidence="7 8">
    <name type="scientific">Malus domestica</name>
    <name type="common">Apple</name>
    <name type="synonym">Pyrus malus</name>
    <dbReference type="NCBI Taxonomy" id="3750"/>
    <lineage>
        <taxon>Eukaryota</taxon>
        <taxon>Viridiplantae</taxon>
        <taxon>Streptophyta</taxon>
        <taxon>Embryophyta</taxon>
        <taxon>Tracheophyta</taxon>
        <taxon>Spermatophyta</taxon>
        <taxon>Magnoliopsida</taxon>
        <taxon>eudicotyledons</taxon>
        <taxon>Gunneridae</taxon>
        <taxon>Pentapetalae</taxon>
        <taxon>rosids</taxon>
        <taxon>fabids</taxon>
        <taxon>Rosales</taxon>
        <taxon>Rosaceae</taxon>
        <taxon>Amygdaloideae</taxon>
        <taxon>Maleae</taxon>
        <taxon>Malus</taxon>
    </lineage>
</organism>
<feature type="domain" description="AP2/ERF" evidence="6">
    <location>
        <begin position="153"/>
        <end position="217"/>
    </location>
</feature>
<keyword evidence="4" id="KW-0804">Transcription</keyword>
<evidence type="ECO:0000256" key="4">
    <source>
        <dbReference type="ARBA" id="ARBA00023163"/>
    </source>
</evidence>
<gene>
    <name evidence="7" type="ORF">DVH24_023583</name>
</gene>
<dbReference type="Pfam" id="PF00847">
    <property type="entry name" value="AP2"/>
    <property type="match status" value="1"/>
</dbReference>
<dbReference type="GO" id="GO:0005634">
    <property type="term" value="C:nucleus"/>
    <property type="evidence" value="ECO:0007669"/>
    <property type="project" value="UniProtKB-SubCell"/>
</dbReference>
<proteinExistence type="predicted"/>
<dbReference type="InterPro" id="IPR001471">
    <property type="entry name" value="AP2/ERF_dom"/>
</dbReference>
<dbReference type="Proteomes" id="UP000290289">
    <property type="component" value="Chromosome 14"/>
</dbReference>
<dbReference type="SUPFAM" id="SSF54171">
    <property type="entry name" value="DNA-binding domain"/>
    <property type="match status" value="1"/>
</dbReference>
<evidence type="ECO:0000259" key="6">
    <source>
        <dbReference type="PROSITE" id="PS51032"/>
    </source>
</evidence>
<dbReference type="PANTHER" id="PTHR31194">
    <property type="entry name" value="SHN SHINE , DNA BINDING / TRANSCRIPTION FACTOR"/>
    <property type="match status" value="1"/>
</dbReference>
<sequence>MSSRFYLSTGAPKKLSKSYQSLFCMHKQISSVFCMPLRSQRYGFEFKMPGMKTVVLNQHVSWNKLKKKQPAMEENAGYMKRIRIIYNDPDATDYSSEDGEEYDIEGNLFQHCKRFVSEILVVETECESSAGTNGGKIGHRMGFGDSKKCNRVLPKGVRRRKWGKYAAEIQDPFQRIRKWLGTFNTAEEAAAAYQQKKREFETIQSQQKIKSRRKNIQLSDKHEFESSQLMEGAKHELQGVPLSEEGQDSSFCHPSPSSVLEISGSASLSFELEKLKEESCVEVSGGEGAVQQPVFEEEESIPMLPPLDVEQLNLGCDGNYMYSSLLDQFFDGMCDIVDDGMTDMVDYPVCNDKKGEVICLPPLDSDFGQQDFSWIDQKPEQVMPMKFCS</sequence>
<evidence type="ECO:0000256" key="3">
    <source>
        <dbReference type="ARBA" id="ARBA00023125"/>
    </source>
</evidence>
<name>A0A498I335_MALDO</name>
<dbReference type="SMART" id="SM00380">
    <property type="entry name" value="AP2"/>
    <property type="match status" value="1"/>
</dbReference>
<comment type="subcellular location">
    <subcellularLocation>
        <location evidence="1">Nucleus</location>
    </subcellularLocation>
</comment>